<keyword evidence="3 8" id="KW-0378">Hydrolase</keyword>
<organism evidence="8 9">
    <name type="scientific">Geodermatophilus poikilotrophus</name>
    <dbReference type="NCBI Taxonomy" id="1333667"/>
    <lineage>
        <taxon>Bacteria</taxon>
        <taxon>Bacillati</taxon>
        <taxon>Actinomycetota</taxon>
        <taxon>Actinomycetes</taxon>
        <taxon>Geodermatophilales</taxon>
        <taxon>Geodermatophilaceae</taxon>
        <taxon>Geodermatophilus</taxon>
    </lineage>
</organism>
<feature type="coiled-coil region" evidence="5">
    <location>
        <begin position="167"/>
        <end position="247"/>
    </location>
</feature>
<evidence type="ECO:0000256" key="5">
    <source>
        <dbReference type="SAM" id="Coils"/>
    </source>
</evidence>
<proteinExistence type="inferred from homology"/>
<dbReference type="Gene3D" id="3.90.1720.10">
    <property type="entry name" value="endopeptidase domain like (from Nostoc punctiforme)"/>
    <property type="match status" value="1"/>
</dbReference>
<dbReference type="SUPFAM" id="SSF54001">
    <property type="entry name" value="Cysteine proteinases"/>
    <property type="match status" value="1"/>
</dbReference>
<evidence type="ECO:0000313" key="8">
    <source>
        <dbReference type="EMBL" id="SES87037.1"/>
    </source>
</evidence>
<dbReference type="PANTHER" id="PTHR47359:SF3">
    <property type="entry name" value="NLP_P60 DOMAIN-CONTAINING PROTEIN-RELATED"/>
    <property type="match status" value="1"/>
</dbReference>
<dbReference type="GO" id="GO:0008234">
    <property type="term" value="F:cysteine-type peptidase activity"/>
    <property type="evidence" value="ECO:0007669"/>
    <property type="project" value="UniProtKB-KW"/>
</dbReference>
<keyword evidence="5" id="KW-0175">Coiled coil</keyword>
<dbReference type="OrthoDB" id="5177647at2"/>
<evidence type="ECO:0000256" key="4">
    <source>
        <dbReference type="ARBA" id="ARBA00022807"/>
    </source>
</evidence>
<reference evidence="9" key="1">
    <citation type="submission" date="2016-10" db="EMBL/GenBank/DDBJ databases">
        <authorList>
            <person name="Varghese N."/>
            <person name="Submissions S."/>
        </authorList>
    </citation>
    <scope>NUCLEOTIDE SEQUENCE [LARGE SCALE GENOMIC DNA]</scope>
    <source>
        <strain evidence="9">DSM 44209</strain>
    </source>
</reference>
<protein>
    <submittedName>
        <fullName evidence="8">Cell wall-associated hydrolase, NlpC family</fullName>
    </submittedName>
</protein>
<dbReference type="InterPro" id="IPR000064">
    <property type="entry name" value="NLP_P60_dom"/>
</dbReference>
<evidence type="ECO:0000313" key="9">
    <source>
        <dbReference type="Proteomes" id="UP000198507"/>
    </source>
</evidence>
<evidence type="ECO:0000256" key="1">
    <source>
        <dbReference type="ARBA" id="ARBA00007074"/>
    </source>
</evidence>
<evidence type="ECO:0000256" key="3">
    <source>
        <dbReference type="ARBA" id="ARBA00022801"/>
    </source>
</evidence>
<evidence type="ECO:0000256" key="2">
    <source>
        <dbReference type="ARBA" id="ARBA00022670"/>
    </source>
</evidence>
<dbReference type="InterPro" id="IPR038765">
    <property type="entry name" value="Papain-like_cys_pep_sf"/>
</dbReference>
<accession>A0A1H9ZYX9</accession>
<feature type="region of interest" description="Disordered" evidence="6">
    <location>
        <begin position="263"/>
        <end position="312"/>
    </location>
</feature>
<dbReference type="GO" id="GO:0006508">
    <property type="term" value="P:proteolysis"/>
    <property type="evidence" value="ECO:0007669"/>
    <property type="project" value="UniProtKB-KW"/>
</dbReference>
<dbReference type="RefSeq" id="WP_091439479.1">
    <property type="nucleotide sequence ID" value="NZ_FOIE01000001.1"/>
</dbReference>
<sequence length="450" mass="45213">MGRTDERESHPRRCGWLVRGAGTAVTALVLAGLVPGAAVAAPGDEQVAAAQAGRDAAAARVGEIGAQLAQAQERVDAARRGAQIALQEYEVRRAAQEEARATADVAAAAAERAAAELGRGRDQVVAFARSSYMQGSTSPGAAALVTAAGPAQLVERVALLEAAGGHRADVVAELTVLEQEAAAAEEAAQVAVQAAGQAEAAAAESLASAQSQEVSARAQAAELADRREVLEAELVEAQEVLHGAQGAAAAAAAAAATAGAAQVRPPAAPPASSGSSARSSSSSSSSSAGSSSSTYSGAGAPTGTGTTAGAPTGSVVDRAIAAAKSQRGLPYSWGGGNGNGPTHGIPPDTAVYGFDCSGLTEYAYAQAGIWIGGTSREQYWRFRDRTVAADDLQPGDMVFWGETADHTSIYHVALYIGGGQVVQAPQSGDVVRISSMWFGSDYYGAVRPTA</sequence>
<keyword evidence="9" id="KW-1185">Reference proteome</keyword>
<name>A0A1H9ZYX9_9ACTN</name>
<dbReference type="Pfam" id="PF00877">
    <property type="entry name" value="NLPC_P60"/>
    <property type="match status" value="1"/>
</dbReference>
<dbReference type="PROSITE" id="PS51935">
    <property type="entry name" value="NLPC_P60"/>
    <property type="match status" value="1"/>
</dbReference>
<dbReference type="AlphaFoldDB" id="A0A1H9ZYX9"/>
<dbReference type="InterPro" id="IPR051794">
    <property type="entry name" value="PG_Endopeptidase_C40"/>
</dbReference>
<dbReference type="EMBL" id="FOIE01000001">
    <property type="protein sequence ID" value="SES87037.1"/>
    <property type="molecule type" value="Genomic_DNA"/>
</dbReference>
<evidence type="ECO:0000259" key="7">
    <source>
        <dbReference type="PROSITE" id="PS51935"/>
    </source>
</evidence>
<keyword evidence="2" id="KW-0645">Protease</keyword>
<gene>
    <name evidence="8" type="ORF">SAMN04488546_0843</name>
</gene>
<comment type="similarity">
    <text evidence="1">Belongs to the peptidase C40 family.</text>
</comment>
<dbReference type="Proteomes" id="UP000198507">
    <property type="component" value="Unassembled WGS sequence"/>
</dbReference>
<feature type="domain" description="NlpC/P60" evidence="7">
    <location>
        <begin position="313"/>
        <end position="450"/>
    </location>
</feature>
<evidence type="ECO:0000256" key="6">
    <source>
        <dbReference type="SAM" id="MobiDB-lite"/>
    </source>
</evidence>
<keyword evidence="4" id="KW-0788">Thiol protease</keyword>
<dbReference type="PANTHER" id="PTHR47359">
    <property type="entry name" value="PEPTIDOGLYCAN DL-ENDOPEPTIDASE CWLO"/>
    <property type="match status" value="1"/>
</dbReference>